<protein>
    <recommendedName>
        <fullName evidence="5">Glycoside hydrolase</fullName>
    </recommendedName>
</protein>
<evidence type="ECO:0000256" key="1">
    <source>
        <dbReference type="ARBA" id="ARBA00022729"/>
    </source>
</evidence>
<dbReference type="InterPro" id="IPR008979">
    <property type="entry name" value="Galactose-bd-like_sf"/>
</dbReference>
<evidence type="ECO:0000313" key="4">
    <source>
        <dbReference type="Proteomes" id="UP000078486"/>
    </source>
</evidence>
<sequence length="1185" mass="129042">MSPPHILRPATLAFCWLFSVISFQPPVFSSPTPLESGFDQPPATARPLTWWHWIAGNVTKAGITADLTAMKEAGIAGVQLFDAGIYLPSGPVRYGTDNWHDHVQFAIREAARLDLDVSLMNTPGWSASGGPWVTPERSMKKLVWTETGVVVAGAEVTSGKSQVPSVAVAVRLPQPEAKENFYRDIAVLAVPADGARPVLDAANIVSAKSTSGVRLDAAIDGDPATAAAFPAQPSHVLTFALRAPAAASRLALQLNGLEMPFKGRGALRASDDGTTFTVVKEFQFEAAPDAGEAQITVGFKPVTARFFRVSLSTTKAPKQPAAFSIAELSLTHDAAIPELQPNRIRMNASPVPRAAAQRSEDKFRAKREACHVRAPGVAAVLSRDDIHDLTAFMKTDGSLSAKLPPGRWTILRFGFTSTGAKNHPAVPEGHGLEIDKLDADAVAFQFEQSVGRIIRDAGPFAGKTLTGLLFDSFEAGFQNWTDRFPEQFRALHGYDFVPLLPLVTGRVIESQAFADCVLHDFRATVNHGFKENYIGVMQRLAHAHGMKLYCESYGGPLIAAVNGPKIDVLMGEFWLHSRFPSRLKFAASAANLLDKPVVAAESLSARPEEDGWGASLPALKRPGDHAFASGINRFILHTYAHQPRESAPGFTLGRYGTRFNRLNTWWPHLRAWTDYIARSQFLLQQGWRHADLLLLQNEDLGHAFPATELKRLPAGYDFDFAYPASLPAMRVENGVISLPHGPRWRVVVTPAFPWAAEAATLRWLRDAVRSGVLLVGNPPECPAGLADLRRQQDFDALVAELWGGLSAGENPEKQIGAGFVSRAPVGEALKAHGIIRDLAWPGAEALAGDGESGLGFLHRRTAAGDDVYFVFNYTDTTFAAPVDFRVAGRRPELWDALSGKRAPAPFFETQGAVTRVPLSLETNASVFVVFPAGAPLCRARPCVAPRMTDGENSRPDTRSGPTALLPGTIFLNARYYQPAAGQSAFRIPQSALEGPWTLEFANKTLGTPDSIVLEKLVPWNEHDDDAIRHYSGTGIYRKTLKLPADFAAGARRLILDLGQVADIAEVRVNGRIVATLWTPPRRADLTDFLRAGDNALEIRVTNTWVNRLIGDERIPVDYGYQPEGTSKFTDGRLLELPAWISNPEGGAKNPRHTFSTWKHYDADSPLHPAGLLGPVRLEAYRELIP</sequence>
<evidence type="ECO:0008006" key="5">
    <source>
        <dbReference type="Google" id="ProtNLM"/>
    </source>
</evidence>
<keyword evidence="4" id="KW-1185">Reference proteome</keyword>
<dbReference type="AlphaFoldDB" id="A0A178IMJ1"/>
<dbReference type="PANTHER" id="PTHR43817">
    <property type="entry name" value="GLYCOSYL HYDROLASE"/>
    <property type="match status" value="1"/>
</dbReference>
<dbReference type="EMBL" id="LRRQ01000062">
    <property type="protein sequence ID" value="OAM90286.1"/>
    <property type="molecule type" value="Genomic_DNA"/>
</dbReference>
<dbReference type="RefSeq" id="WP_068768421.1">
    <property type="nucleotide sequence ID" value="NZ_KV441839.1"/>
</dbReference>
<dbReference type="PANTHER" id="PTHR43817:SF1">
    <property type="entry name" value="HYDROLASE, FAMILY 43, PUTATIVE (AFU_ORTHOLOGUE AFUA_3G01660)-RELATED"/>
    <property type="match status" value="1"/>
</dbReference>
<evidence type="ECO:0000256" key="2">
    <source>
        <dbReference type="ARBA" id="ARBA00022801"/>
    </source>
</evidence>
<evidence type="ECO:0000313" key="3">
    <source>
        <dbReference type="EMBL" id="OAM90286.1"/>
    </source>
</evidence>
<gene>
    <name evidence="3" type="ORF">AW736_00945</name>
</gene>
<organism evidence="3 4">
    <name type="scientific">Termitidicoccus mucosus</name>
    <dbReference type="NCBI Taxonomy" id="1184151"/>
    <lineage>
        <taxon>Bacteria</taxon>
        <taxon>Pseudomonadati</taxon>
        <taxon>Verrucomicrobiota</taxon>
        <taxon>Opitutia</taxon>
        <taxon>Opitutales</taxon>
        <taxon>Opitutaceae</taxon>
        <taxon>Termitidicoccus</taxon>
    </lineage>
</organism>
<dbReference type="Gene3D" id="2.60.120.260">
    <property type="entry name" value="Galactose-binding domain-like"/>
    <property type="match status" value="2"/>
</dbReference>
<keyword evidence="1" id="KW-0732">Signal</keyword>
<dbReference type="NCBIfam" id="NF045579">
    <property type="entry name" value="rhamnoside_JR"/>
    <property type="match status" value="1"/>
</dbReference>
<dbReference type="OrthoDB" id="174162at2"/>
<dbReference type="Proteomes" id="UP000078486">
    <property type="component" value="Unassembled WGS sequence"/>
</dbReference>
<dbReference type="GO" id="GO:0016787">
    <property type="term" value="F:hydrolase activity"/>
    <property type="evidence" value="ECO:0007669"/>
    <property type="project" value="UniProtKB-KW"/>
</dbReference>
<accession>A0A178IMJ1</accession>
<name>A0A178IMJ1_9BACT</name>
<reference evidence="3 4" key="1">
    <citation type="submission" date="2016-01" db="EMBL/GenBank/DDBJ databases">
        <title>High potential of lignocellulose degradation of a new Verrucomicrobia species.</title>
        <authorList>
            <person name="Wang Y."/>
            <person name="Shi Y."/>
            <person name="Qiu Z."/>
            <person name="Liu S."/>
            <person name="Yang H."/>
        </authorList>
    </citation>
    <scope>NUCLEOTIDE SEQUENCE [LARGE SCALE GENOMIC DNA]</scope>
    <source>
        <strain evidence="3 4">TSB47</strain>
    </source>
</reference>
<comment type="caution">
    <text evidence="3">The sequence shown here is derived from an EMBL/GenBank/DDBJ whole genome shotgun (WGS) entry which is preliminary data.</text>
</comment>
<dbReference type="Pfam" id="PF17132">
    <property type="entry name" value="Glyco_hydro_106"/>
    <property type="match status" value="1"/>
</dbReference>
<dbReference type="STRING" id="1184151.AW736_00945"/>
<keyword evidence="2" id="KW-0378">Hydrolase</keyword>
<dbReference type="SUPFAM" id="SSF49785">
    <property type="entry name" value="Galactose-binding domain-like"/>
    <property type="match status" value="2"/>
</dbReference>
<proteinExistence type="predicted"/>